<keyword evidence="3" id="KW-1185">Reference proteome</keyword>
<feature type="compositionally biased region" description="Basic residues" evidence="1">
    <location>
        <begin position="152"/>
        <end position="167"/>
    </location>
</feature>
<dbReference type="PANTHER" id="PTHR44666">
    <property type="entry name" value="WD REPEAT-CONTAINING PROTEIN 53"/>
    <property type="match status" value="1"/>
</dbReference>
<dbReference type="SMART" id="SM00320">
    <property type="entry name" value="WD40"/>
    <property type="match status" value="2"/>
</dbReference>
<proteinExistence type="predicted"/>
<dbReference type="SUPFAM" id="SSF50978">
    <property type="entry name" value="WD40 repeat-like"/>
    <property type="match status" value="1"/>
</dbReference>
<reference evidence="2" key="1">
    <citation type="submission" date="2021-01" db="EMBL/GenBank/DDBJ databases">
        <authorList>
            <person name="Eckstrom K.M.E."/>
        </authorList>
    </citation>
    <scope>NUCLEOTIDE SEQUENCE</scope>
    <source>
        <strain evidence="2">UVCC 0001</strain>
    </source>
</reference>
<evidence type="ECO:0000313" key="3">
    <source>
        <dbReference type="Proteomes" id="UP001255856"/>
    </source>
</evidence>
<name>A0AAD9IMU3_PROWI</name>
<accession>A0AAD9IMU3</accession>
<comment type="caution">
    <text evidence="2">The sequence shown here is derived from an EMBL/GenBank/DDBJ whole genome shotgun (WGS) entry which is preliminary data.</text>
</comment>
<gene>
    <name evidence="2" type="ORF">QBZ16_000462</name>
</gene>
<organism evidence="2 3">
    <name type="scientific">Prototheca wickerhamii</name>
    <dbReference type="NCBI Taxonomy" id="3111"/>
    <lineage>
        <taxon>Eukaryota</taxon>
        <taxon>Viridiplantae</taxon>
        <taxon>Chlorophyta</taxon>
        <taxon>core chlorophytes</taxon>
        <taxon>Trebouxiophyceae</taxon>
        <taxon>Chlorellales</taxon>
        <taxon>Chlorellaceae</taxon>
        <taxon>Prototheca</taxon>
    </lineage>
</organism>
<sequence length="260" mass="26907">MNRSARTQGLHGTEAVCGARELAREEINSVDVGCAWLAAADDSGEVQIATLDAWDAPRAAHRTLRRGHTNLASCVRLRPGRETEVVSAGADCRLVHWDAARLGQLGVHDLGAAEAASPAASNQMINPPMAHTLLLTRQGDTAVVARGDGHVSTHRLGRARAARRGPARRAGPAPASAGPAQAALLPEPHSAAATSLAWLGEDLIVSGGNDGRLMLRALDGAGPRLVHRHGPKLNALCALGPAVVAAADTTATLTLYRVPA</sequence>
<dbReference type="InterPro" id="IPR042453">
    <property type="entry name" value="WDR53"/>
</dbReference>
<dbReference type="InterPro" id="IPR036322">
    <property type="entry name" value="WD40_repeat_dom_sf"/>
</dbReference>
<dbReference type="InterPro" id="IPR001680">
    <property type="entry name" value="WD40_rpt"/>
</dbReference>
<evidence type="ECO:0000256" key="1">
    <source>
        <dbReference type="SAM" id="MobiDB-lite"/>
    </source>
</evidence>
<protein>
    <submittedName>
        <fullName evidence="2">Uncharacterized protein</fullName>
    </submittedName>
</protein>
<dbReference type="Proteomes" id="UP001255856">
    <property type="component" value="Unassembled WGS sequence"/>
</dbReference>
<dbReference type="AlphaFoldDB" id="A0AAD9IMU3"/>
<feature type="region of interest" description="Disordered" evidence="1">
    <location>
        <begin position="149"/>
        <end position="181"/>
    </location>
</feature>
<dbReference type="EMBL" id="JASFZW010000001">
    <property type="protein sequence ID" value="KAK2080608.1"/>
    <property type="molecule type" value="Genomic_DNA"/>
</dbReference>
<dbReference type="PANTHER" id="PTHR44666:SF1">
    <property type="entry name" value="WD REPEAT-CONTAINING PROTEIN 53"/>
    <property type="match status" value="1"/>
</dbReference>
<dbReference type="Gene3D" id="2.130.10.10">
    <property type="entry name" value="YVTN repeat-like/Quinoprotein amine dehydrogenase"/>
    <property type="match status" value="1"/>
</dbReference>
<dbReference type="InterPro" id="IPR015943">
    <property type="entry name" value="WD40/YVTN_repeat-like_dom_sf"/>
</dbReference>
<feature type="compositionally biased region" description="Low complexity" evidence="1">
    <location>
        <begin position="168"/>
        <end position="181"/>
    </location>
</feature>
<evidence type="ECO:0000313" key="2">
    <source>
        <dbReference type="EMBL" id="KAK2080608.1"/>
    </source>
</evidence>